<dbReference type="EMBL" id="CP123872">
    <property type="protein sequence ID" value="WND04021.1"/>
    <property type="molecule type" value="Genomic_DNA"/>
</dbReference>
<name>A0AA52EFV1_9PROT</name>
<evidence type="ECO:0000259" key="4">
    <source>
        <dbReference type="Pfam" id="PF09084"/>
    </source>
</evidence>
<evidence type="ECO:0000313" key="6">
    <source>
        <dbReference type="Proteomes" id="UP001268683"/>
    </source>
</evidence>
<evidence type="ECO:0000256" key="2">
    <source>
        <dbReference type="ARBA" id="ARBA00010742"/>
    </source>
</evidence>
<dbReference type="AlphaFoldDB" id="A0AA52EFV1"/>
<protein>
    <submittedName>
        <fullName evidence="5">ABC transporter substrate-binding protein</fullName>
    </submittedName>
</protein>
<keyword evidence="3" id="KW-0732">Signal</keyword>
<comment type="subcellular location">
    <subcellularLocation>
        <location evidence="1">Periplasm</location>
    </subcellularLocation>
</comment>
<proteinExistence type="inferred from homology"/>
<evidence type="ECO:0000256" key="3">
    <source>
        <dbReference type="ARBA" id="ARBA00022729"/>
    </source>
</evidence>
<feature type="domain" description="SsuA/THI5-like" evidence="4">
    <location>
        <begin position="64"/>
        <end position="236"/>
    </location>
</feature>
<gene>
    <name evidence="5" type="ORF">QGN29_06485</name>
</gene>
<dbReference type="Gene3D" id="3.40.190.10">
    <property type="entry name" value="Periplasmic binding protein-like II"/>
    <property type="match status" value="2"/>
</dbReference>
<dbReference type="KEGG" id="tmk:QGN29_06485"/>
<dbReference type="PANTHER" id="PTHR30024">
    <property type="entry name" value="ALIPHATIC SULFONATES-BINDING PROTEIN-RELATED"/>
    <property type="match status" value="1"/>
</dbReference>
<dbReference type="RefSeq" id="WP_310799885.1">
    <property type="nucleotide sequence ID" value="NZ_CP123872.1"/>
</dbReference>
<dbReference type="InterPro" id="IPR015168">
    <property type="entry name" value="SsuA/THI5"/>
</dbReference>
<organism evidence="5 6">
    <name type="scientific">Temperatibacter marinus</name>
    <dbReference type="NCBI Taxonomy" id="1456591"/>
    <lineage>
        <taxon>Bacteria</taxon>
        <taxon>Pseudomonadati</taxon>
        <taxon>Pseudomonadota</taxon>
        <taxon>Alphaproteobacteria</taxon>
        <taxon>Kordiimonadales</taxon>
        <taxon>Temperatibacteraceae</taxon>
        <taxon>Temperatibacter</taxon>
    </lineage>
</organism>
<evidence type="ECO:0000313" key="5">
    <source>
        <dbReference type="EMBL" id="WND04021.1"/>
    </source>
</evidence>
<evidence type="ECO:0000256" key="1">
    <source>
        <dbReference type="ARBA" id="ARBA00004418"/>
    </source>
</evidence>
<dbReference type="SUPFAM" id="SSF53850">
    <property type="entry name" value="Periplasmic binding protein-like II"/>
    <property type="match status" value="1"/>
</dbReference>
<reference evidence="5" key="1">
    <citation type="submission" date="2023-04" db="EMBL/GenBank/DDBJ databases">
        <title>Complete genome sequence of Temperatibacter marinus.</title>
        <authorList>
            <person name="Rong J.-C."/>
            <person name="Yi M.-L."/>
            <person name="Zhao Q."/>
        </authorList>
    </citation>
    <scope>NUCLEOTIDE SEQUENCE</scope>
    <source>
        <strain evidence="5">NBRC 110045</strain>
    </source>
</reference>
<keyword evidence="6" id="KW-1185">Reference proteome</keyword>
<dbReference type="Pfam" id="PF09084">
    <property type="entry name" value="NMT1"/>
    <property type="match status" value="1"/>
</dbReference>
<comment type="similarity">
    <text evidence="2">Belongs to the bacterial solute-binding protein SsuA/TauA family.</text>
</comment>
<sequence length="325" mass="35934">MALNAVLSAIRMKLRCFIMLPFFILLSGCLESKPLNPLIVGSNTWVGFEHLYLTEKLRFYRSSDVKLIETPFSLTLYQALRNKSLDGIATSLNRIAAWSMQGINLSVVLVMDSSNGGDVLIAHPSIKSVADLKGKKIATSRNAVVDYLLTRALTIHNLSKSDVTAVYGSYQNNVEMFLNGEVDAIVTFGDSRFKALAGGGVPIFSSRNIPGEIIDVLCVRTDLLNSRPDKVRALIKGWIQTQNYLNAMGNESAYKPSLIKPDDFAIEVKDIKFMSIKDNIDYLKNNGAKIKQLLLAQLPEDKRAVVGAHLKIADDFVLPILREGQ</sequence>
<dbReference type="PANTHER" id="PTHR30024:SF47">
    <property type="entry name" value="TAURINE-BINDING PERIPLASMIC PROTEIN"/>
    <property type="match status" value="1"/>
</dbReference>
<dbReference type="GO" id="GO:0042597">
    <property type="term" value="C:periplasmic space"/>
    <property type="evidence" value="ECO:0007669"/>
    <property type="project" value="UniProtKB-SubCell"/>
</dbReference>
<dbReference type="Proteomes" id="UP001268683">
    <property type="component" value="Chromosome"/>
</dbReference>
<accession>A0AA52EFV1</accession>